<evidence type="ECO:0000313" key="2">
    <source>
        <dbReference type="Proteomes" id="UP001057402"/>
    </source>
</evidence>
<name>A0ACB9L170_9MYRT</name>
<evidence type="ECO:0000313" key="1">
    <source>
        <dbReference type="EMBL" id="KAI4303097.1"/>
    </source>
</evidence>
<dbReference type="Proteomes" id="UP001057402">
    <property type="component" value="Chromosome 12"/>
</dbReference>
<protein>
    <submittedName>
        <fullName evidence="1">Uncharacterized protein</fullName>
    </submittedName>
</protein>
<proteinExistence type="predicted"/>
<organism evidence="1 2">
    <name type="scientific">Melastoma candidum</name>
    <dbReference type="NCBI Taxonomy" id="119954"/>
    <lineage>
        <taxon>Eukaryota</taxon>
        <taxon>Viridiplantae</taxon>
        <taxon>Streptophyta</taxon>
        <taxon>Embryophyta</taxon>
        <taxon>Tracheophyta</taxon>
        <taxon>Spermatophyta</taxon>
        <taxon>Magnoliopsida</taxon>
        <taxon>eudicotyledons</taxon>
        <taxon>Gunneridae</taxon>
        <taxon>Pentapetalae</taxon>
        <taxon>rosids</taxon>
        <taxon>malvids</taxon>
        <taxon>Myrtales</taxon>
        <taxon>Melastomataceae</taxon>
        <taxon>Melastomatoideae</taxon>
        <taxon>Melastomateae</taxon>
        <taxon>Melastoma</taxon>
    </lineage>
</organism>
<accession>A0ACB9L170</accession>
<sequence length="169" mass="18653">MALAKDSLIMSQAEVYHGDDTCREKLSLLLSELGLPARLVTSPDLSLEEYGFVKAIGLVWLKLRNRTERRILNNIVVSYDTVVSAYVEPGKVRRLTGVRAKEFLIWMKLTEIQVGKDDGFGSITFKTPIGISRSFPVSMFVDDDDRVGRGCPGNDASATSPMVGVDARI</sequence>
<reference evidence="2" key="1">
    <citation type="journal article" date="2023" name="Front. Plant Sci.">
        <title>Chromosomal-level genome assembly of Melastoma candidum provides insights into trichome evolution.</title>
        <authorList>
            <person name="Zhong Y."/>
            <person name="Wu W."/>
            <person name="Sun C."/>
            <person name="Zou P."/>
            <person name="Liu Y."/>
            <person name="Dai S."/>
            <person name="Zhou R."/>
        </authorList>
    </citation>
    <scope>NUCLEOTIDE SEQUENCE [LARGE SCALE GENOMIC DNA]</scope>
</reference>
<comment type="caution">
    <text evidence="1">The sequence shown here is derived from an EMBL/GenBank/DDBJ whole genome shotgun (WGS) entry which is preliminary data.</text>
</comment>
<keyword evidence="2" id="KW-1185">Reference proteome</keyword>
<dbReference type="EMBL" id="CM042891">
    <property type="protein sequence ID" value="KAI4303097.1"/>
    <property type="molecule type" value="Genomic_DNA"/>
</dbReference>
<gene>
    <name evidence="1" type="ORF">MLD38_038767</name>
</gene>